<comment type="caution">
    <text evidence="1">The sequence shown here is derived from an EMBL/GenBank/DDBJ whole genome shotgun (WGS) entry which is preliminary data.</text>
</comment>
<protein>
    <submittedName>
        <fullName evidence="1">Uncharacterized protein</fullName>
    </submittedName>
</protein>
<sequence>MKPSPASLSIGVFAILGVPAVGQSLPGDVQGSWDISTEECRTGGTSVTQIDITSDTLATFGGNAIVREIDRAGAVIFVAAMETTRPR</sequence>
<name>A0ABT1MXG4_9RHOB</name>
<evidence type="ECO:0000313" key="2">
    <source>
        <dbReference type="Proteomes" id="UP001203945"/>
    </source>
</evidence>
<reference evidence="1 2" key="1">
    <citation type="submission" date="2022-03" db="EMBL/GenBank/DDBJ databases">
        <authorList>
            <person name="He Y."/>
        </authorList>
    </citation>
    <scope>NUCLEOTIDE SEQUENCE [LARGE SCALE GENOMIC DNA]</scope>
    <source>
        <strain evidence="1 2">TK19116</strain>
    </source>
</reference>
<gene>
    <name evidence="1" type="ORF">MLD63_17415</name>
</gene>
<organism evidence="1 2">
    <name type="scientific">Paracoccus albicereus</name>
    <dbReference type="NCBI Taxonomy" id="2922394"/>
    <lineage>
        <taxon>Bacteria</taxon>
        <taxon>Pseudomonadati</taxon>
        <taxon>Pseudomonadota</taxon>
        <taxon>Alphaproteobacteria</taxon>
        <taxon>Rhodobacterales</taxon>
        <taxon>Paracoccaceae</taxon>
        <taxon>Paracoccus</taxon>
    </lineage>
</organism>
<dbReference type="Proteomes" id="UP001203945">
    <property type="component" value="Unassembled WGS sequence"/>
</dbReference>
<dbReference type="RefSeq" id="WP_255331198.1">
    <property type="nucleotide sequence ID" value="NZ_JAKZEU010000010.1"/>
</dbReference>
<accession>A0ABT1MXG4</accession>
<evidence type="ECO:0000313" key="1">
    <source>
        <dbReference type="EMBL" id="MCQ0972201.1"/>
    </source>
</evidence>
<keyword evidence="2" id="KW-1185">Reference proteome</keyword>
<dbReference type="EMBL" id="JAKZEU010000010">
    <property type="protein sequence ID" value="MCQ0972201.1"/>
    <property type="molecule type" value="Genomic_DNA"/>
</dbReference>
<proteinExistence type="predicted"/>